<accession>A0ABP7XYS5</accession>
<sequence>MPTRNRLRREGRDGVAADVPAGDVAVCATSHRMGTGTWPPSAIPEAVFDSEGIDLDSTERAAGGAAARRHGGPHFAGRQGDICDPGVRRTSTPPPGRRQALHHGREEAVSRFPTPA</sequence>
<dbReference type="EMBL" id="BAABDO010000003">
    <property type="protein sequence ID" value="GAA4127934.1"/>
    <property type="molecule type" value="Genomic_DNA"/>
</dbReference>
<protein>
    <submittedName>
        <fullName evidence="2">Uncharacterized protein</fullName>
    </submittedName>
</protein>
<proteinExistence type="predicted"/>
<comment type="caution">
    <text evidence="2">The sequence shown here is derived from an EMBL/GenBank/DDBJ whole genome shotgun (WGS) entry which is preliminary data.</text>
</comment>
<gene>
    <name evidence="2" type="ORF">GCM10022416_03120</name>
</gene>
<reference evidence="3" key="1">
    <citation type="journal article" date="2019" name="Int. J. Syst. Evol. Microbiol.">
        <title>The Global Catalogue of Microorganisms (GCM) 10K type strain sequencing project: providing services to taxonomists for standard genome sequencing and annotation.</title>
        <authorList>
            <consortium name="The Broad Institute Genomics Platform"/>
            <consortium name="The Broad Institute Genome Sequencing Center for Infectious Disease"/>
            <person name="Wu L."/>
            <person name="Ma J."/>
        </authorList>
    </citation>
    <scope>NUCLEOTIDE SEQUENCE [LARGE SCALE GENOMIC DNA]</scope>
    <source>
        <strain evidence="3">JCM 17316</strain>
    </source>
</reference>
<evidence type="ECO:0000313" key="2">
    <source>
        <dbReference type="EMBL" id="GAA4127934.1"/>
    </source>
</evidence>
<feature type="region of interest" description="Disordered" evidence="1">
    <location>
        <begin position="60"/>
        <end position="116"/>
    </location>
</feature>
<keyword evidence="3" id="KW-1185">Reference proteome</keyword>
<evidence type="ECO:0000256" key="1">
    <source>
        <dbReference type="SAM" id="MobiDB-lite"/>
    </source>
</evidence>
<name>A0ABP7XYS5_9ACTN</name>
<organism evidence="2 3">
    <name type="scientific">Actinomadura keratinilytica</name>
    <dbReference type="NCBI Taxonomy" id="547461"/>
    <lineage>
        <taxon>Bacteria</taxon>
        <taxon>Bacillati</taxon>
        <taxon>Actinomycetota</taxon>
        <taxon>Actinomycetes</taxon>
        <taxon>Streptosporangiales</taxon>
        <taxon>Thermomonosporaceae</taxon>
        <taxon>Actinomadura</taxon>
    </lineage>
</organism>
<evidence type="ECO:0000313" key="3">
    <source>
        <dbReference type="Proteomes" id="UP001500266"/>
    </source>
</evidence>
<dbReference type="Proteomes" id="UP001500266">
    <property type="component" value="Unassembled WGS sequence"/>
</dbReference>